<keyword evidence="5" id="KW-1185">Reference proteome</keyword>
<reference evidence="4 5" key="1">
    <citation type="submission" date="2024-03" db="EMBL/GenBank/DDBJ databases">
        <title>Actinomycetospora sp. OC33-EN07, a novel actinomycete isolated from wild orchid (Aerides multiflora).</title>
        <authorList>
            <person name="Suriyachadkun C."/>
        </authorList>
    </citation>
    <scope>NUCLEOTIDE SEQUENCE [LARGE SCALE GENOMIC DNA]</scope>
    <source>
        <strain evidence="4 5">OC33-EN07</strain>
    </source>
</reference>
<dbReference type="PANTHER" id="PTHR48081:SF8">
    <property type="entry name" value="ALPHA_BETA HYDROLASE FOLD-3 DOMAIN-CONTAINING PROTEIN-RELATED"/>
    <property type="match status" value="1"/>
</dbReference>
<comment type="caution">
    <text evidence="4">The sequence shown here is derived from an EMBL/GenBank/DDBJ whole genome shotgun (WGS) entry which is preliminary data.</text>
</comment>
<dbReference type="Pfam" id="PF07859">
    <property type="entry name" value="Abhydrolase_3"/>
    <property type="match status" value="1"/>
</dbReference>
<dbReference type="GO" id="GO:0016787">
    <property type="term" value="F:hydrolase activity"/>
    <property type="evidence" value="ECO:0007669"/>
    <property type="project" value="UniProtKB-KW"/>
</dbReference>
<dbReference type="InterPro" id="IPR050300">
    <property type="entry name" value="GDXG_lipolytic_enzyme"/>
</dbReference>
<dbReference type="EMBL" id="JBBEGM010000011">
    <property type="protein sequence ID" value="MEJ2864224.1"/>
    <property type="molecule type" value="Genomic_DNA"/>
</dbReference>
<dbReference type="SUPFAM" id="SSF53474">
    <property type="entry name" value="alpha/beta-Hydrolases"/>
    <property type="match status" value="1"/>
</dbReference>
<proteinExistence type="predicted"/>
<dbReference type="PANTHER" id="PTHR48081">
    <property type="entry name" value="AB HYDROLASE SUPERFAMILY PROTEIN C4A8.06C"/>
    <property type="match status" value="1"/>
</dbReference>
<feature type="domain" description="Alpha/beta hydrolase fold-3" evidence="3">
    <location>
        <begin position="93"/>
        <end position="295"/>
    </location>
</feature>
<evidence type="ECO:0000313" key="4">
    <source>
        <dbReference type="EMBL" id="MEJ2864224.1"/>
    </source>
</evidence>
<name>A0ABU8MBF3_9PSEU</name>
<dbReference type="InterPro" id="IPR029058">
    <property type="entry name" value="AB_hydrolase_fold"/>
</dbReference>
<evidence type="ECO:0000256" key="2">
    <source>
        <dbReference type="SAM" id="MobiDB-lite"/>
    </source>
</evidence>
<evidence type="ECO:0000313" key="5">
    <source>
        <dbReference type="Proteomes" id="UP001369736"/>
    </source>
</evidence>
<sequence>MTDTTATTATTASAGSGASGASAESDALRALYADWTAIISTTPDLTTRLFRSIFDEWHQPTREPEDVTYAEETVGGVPGIWTLPVGADRTQVLVYTHGGGFAVGSAASHRKLAGHVAKALGVTAFVLDYRRAPEHPHPAQVEDGVAVVDALVDRGVRPEDITTIGDSAGGNLAVAIPLALRERGRPLPGRVIAFSPWLDMENTGESLVTNAATDALVTVPLLESMIAGVLAEGRIHPRTPLANPLHADLAGLPRLYVNAGDAETLRDDAVRLAARAEAAGVDVTLSVVDDMQHVFPFLAGAAPEADDEIAAIAAWYRRA</sequence>
<evidence type="ECO:0000256" key="1">
    <source>
        <dbReference type="ARBA" id="ARBA00022801"/>
    </source>
</evidence>
<evidence type="ECO:0000259" key="3">
    <source>
        <dbReference type="Pfam" id="PF07859"/>
    </source>
</evidence>
<dbReference type="Gene3D" id="3.40.50.1820">
    <property type="entry name" value="alpha/beta hydrolase"/>
    <property type="match status" value="1"/>
</dbReference>
<feature type="region of interest" description="Disordered" evidence="2">
    <location>
        <begin position="1"/>
        <end position="21"/>
    </location>
</feature>
<organism evidence="4 5">
    <name type="scientific">Actinomycetospora flava</name>
    <dbReference type="NCBI Taxonomy" id="3129232"/>
    <lineage>
        <taxon>Bacteria</taxon>
        <taxon>Bacillati</taxon>
        <taxon>Actinomycetota</taxon>
        <taxon>Actinomycetes</taxon>
        <taxon>Pseudonocardiales</taxon>
        <taxon>Pseudonocardiaceae</taxon>
        <taxon>Actinomycetospora</taxon>
    </lineage>
</organism>
<dbReference type="Proteomes" id="UP001369736">
    <property type="component" value="Unassembled WGS sequence"/>
</dbReference>
<keyword evidence="1 4" id="KW-0378">Hydrolase</keyword>
<dbReference type="RefSeq" id="WP_337705589.1">
    <property type="nucleotide sequence ID" value="NZ_JBBEGM010000011.1"/>
</dbReference>
<protein>
    <submittedName>
        <fullName evidence="4">Alpha/beta hydrolase</fullName>
    </submittedName>
</protein>
<dbReference type="InterPro" id="IPR013094">
    <property type="entry name" value="AB_hydrolase_3"/>
</dbReference>
<accession>A0ABU8MBF3</accession>
<gene>
    <name evidence="4" type="ORF">WCD58_23915</name>
</gene>